<sequence>MRSTSDDLTTRARIRDAAIAVFGDQGFGVGVRAIAAAAGVSPGLVIHHFGSKDGLRQACDDHVREGIRTAKVQYVQNPSPNGLLHALAEIEDFAPHMAYLMRSFQSGGPLMLSFYEHMIEDIEQYLAVGIAAGSLRAPRDLKATARYLATTNGGGMMLFLQLYAARHEGPMDFRKALREYADQMMLPALELYTHGMLTDSTALDTLTQQ</sequence>
<protein>
    <submittedName>
        <fullName evidence="4">TetR/AcrR family transcriptional regulator</fullName>
    </submittedName>
</protein>
<evidence type="ECO:0000313" key="4">
    <source>
        <dbReference type="EMBL" id="QLY32801.1"/>
    </source>
</evidence>
<dbReference type="Gene3D" id="1.10.357.10">
    <property type="entry name" value="Tetracycline Repressor, domain 2"/>
    <property type="match status" value="1"/>
</dbReference>
<gene>
    <name evidence="4" type="ORF">H0264_11585</name>
</gene>
<evidence type="ECO:0000259" key="3">
    <source>
        <dbReference type="PROSITE" id="PS50977"/>
    </source>
</evidence>
<organism evidence="4 5">
    <name type="scientific">Nocardia huaxiensis</name>
    <dbReference type="NCBI Taxonomy" id="2755382"/>
    <lineage>
        <taxon>Bacteria</taxon>
        <taxon>Bacillati</taxon>
        <taxon>Actinomycetota</taxon>
        <taxon>Actinomycetes</taxon>
        <taxon>Mycobacteriales</taxon>
        <taxon>Nocardiaceae</taxon>
        <taxon>Nocardia</taxon>
    </lineage>
</organism>
<dbReference type="Pfam" id="PF17933">
    <property type="entry name" value="TetR_C_25"/>
    <property type="match status" value="1"/>
</dbReference>
<dbReference type="GO" id="GO:0000976">
    <property type="term" value="F:transcription cis-regulatory region binding"/>
    <property type="evidence" value="ECO:0007669"/>
    <property type="project" value="TreeGrafter"/>
</dbReference>
<dbReference type="GO" id="GO:0003700">
    <property type="term" value="F:DNA-binding transcription factor activity"/>
    <property type="evidence" value="ECO:0007669"/>
    <property type="project" value="TreeGrafter"/>
</dbReference>
<dbReference type="RefSeq" id="WP_181583966.1">
    <property type="nucleotide sequence ID" value="NZ_CP059399.1"/>
</dbReference>
<dbReference type="PANTHER" id="PTHR30055">
    <property type="entry name" value="HTH-TYPE TRANSCRIPTIONAL REGULATOR RUTR"/>
    <property type="match status" value="1"/>
</dbReference>
<dbReference type="PANTHER" id="PTHR30055:SF146">
    <property type="entry name" value="HTH-TYPE TRANSCRIPTIONAL DUAL REGULATOR CECR"/>
    <property type="match status" value="1"/>
</dbReference>
<dbReference type="PROSITE" id="PS50977">
    <property type="entry name" value="HTH_TETR_2"/>
    <property type="match status" value="1"/>
</dbReference>
<evidence type="ECO:0000256" key="2">
    <source>
        <dbReference type="PROSITE-ProRule" id="PRU00335"/>
    </source>
</evidence>
<dbReference type="InterPro" id="IPR001647">
    <property type="entry name" value="HTH_TetR"/>
</dbReference>
<accession>A0A7D6VC20</accession>
<reference evidence="4 5" key="1">
    <citation type="submission" date="2020-07" db="EMBL/GenBank/DDBJ databases">
        <authorList>
            <person name="Zhuang K."/>
            <person name="Ran Y."/>
        </authorList>
    </citation>
    <scope>NUCLEOTIDE SEQUENCE [LARGE SCALE GENOMIC DNA]</scope>
    <source>
        <strain evidence="4 5">WCH-YHL-001</strain>
    </source>
</reference>
<feature type="DNA-binding region" description="H-T-H motif" evidence="2">
    <location>
        <begin position="30"/>
        <end position="49"/>
    </location>
</feature>
<proteinExistence type="predicted"/>
<keyword evidence="1 2" id="KW-0238">DNA-binding</keyword>
<dbReference type="Proteomes" id="UP000515512">
    <property type="component" value="Chromosome"/>
</dbReference>
<dbReference type="KEGG" id="nhu:H0264_11585"/>
<dbReference type="InterPro" id="IPR050109">
    <property type="entry name" value="HTH-type_TetR-like_transc_reg"/>
</dbReference>
<feature type="domain" description="HTH tetR-type" evidence="3">
    <location>
        <begin position="8"/>
        <end position="67"/>
    </location>
</feature>
<dbReference type="AlphaFoldDB" id="A0A7D6VC20"/>
<keyword evidence="5" id="KW-1185">Reference proteome</keyword>
<evidence type="ECO:0000313" key="5">
    <source>
        <dbReference type="Proteomes" id="UP000515512"/>
    </source>
</evidence>
<dbReference type="InterPro" id="IPR036271">
    <property type="entry name" value="Tet_transcr_reg_TetR-rel_C_sf"/>
</dbReference>
<dbReference type="InterPro" id="IPR009057">
    <property type="entry name" value="Homeodomain-like_sf"/>
</dbReference>
<dbReference type="SUPFAM" id="SSF48498">
    <property type="entry name" value="Tetracyclin repressor-like, C-terminal domain"/>
    <property type="match status" value="1"/>
</dbReference>
<dbReference type="Pfam" id="PF00440">
    <property type="entry name" value="TetR_N"/>
    <property type="match status" value="1"/>
</dbReference>
<dbReference type="PRINTS" id="PR00455">
    <property type="entry name" value="HTHTETR"/>
</dbReference>
<dbReference type="InterPro" id="IPR041484">
    <property type="entry name" value="TetR_C_25"/>
</dbReference>
<name>A0A7D6VC20_9NOCA</name>
<dbReference type="EMBL" id="CP059399">
    <property type="protein sequence ID" value="QLY32801.1"/>
    <property type="molecule type" value="Genomic_DNA"/>
</dbReference>
<evidence type="ECO:0000256" key="1">
    <source>
        <dbReference type="ARBA" id="ARBA00023125"/>
    </source>
</evidence>
<dbReference type="SUPFAM" id="SSF46689">
    <property type="entry name" value="Homeodomain-like"/>
    <property type="match status" value="1"/>
</dbReference>